<comment type="caution">
    <text evidence="1">The sequence shown here is derived from an EMBL/GenBank/DDBJ whole genome shotgun (WGS) entry which is preliminary data.</text>
</comment>
<proteinExistence type="predicted"/>
<organism evidence="1 2">
    <name type="scientific">Anaerostipes hominis</name>
    <name type="common">ex Lee et al. 2021</name>
    <dbReference type="NCBI Taxonomy" id="2025494"/>
    <lineage>
        <taxon>Bacteria</taxon>
        <taxon>Bacillati</taxon>
        <taxon>Bacillota</taxon>
        <taxon>Clostridia</taxon>
        <taxon>Lachnospirales</taxon>
        <taxon>Lachnospiraceae</taxon>
        <taxon>Anaerostipes</taxon>
    </lineage>
</organism>
<evidence type="ECO:0000313" key="2">
    <source>
        <dbReference type="Proteomes" id="UP001565219"/>
    </source>
</evidence>
<keyword evidence="2" id="KW-1185">Reference proteome</keyword>
<dbReference type="RefSeq" id="WP_024727331.1">
    <property type="nucleotide sequence ID" value="NZ_JAQEVE010000041.1"/>
</dbReference>
<sequence length="79" mass="9284">MELKDSLGLNERSMESGERRIMKPIFDFPKTSGLCAFCSFREKRMCIVHHEKCRKVQNCGRYDVPESQLLRAAIRTLKY</sequence>
<dbReference type="Proteomes" id="UP001565219">
    <property type="component" value="Unassembled WGS sequence"/>
</dbReference>
<evidence type="ECO:0000313" key="1">
    <source>
        <dbReference type="EMBL" id="MEY8633363.1"/>
    </source>
</evidence>
<protein>
    <submittedName>
        <fullName evidence="1">Uncharacterized protein</fullName>
    </submittedName>
</protein>
<name>A0ABV4DIV5_9FIRM</name>
<gene>
    <name evidence="1" type="ORF">AALG99_07480</name>
</gene>
<accession>A0ABV4DIV5</accession>
<dbReference type="EMBL" id="JBCLTR010000007">
    <property type="protein sequence ID" value="MEY8633363.1"/>
    <property type="molecule type" value="Genomic_DNA"/>
</dbReference>
<reference evidence="1 2" key="1">
    <citation type="submission" date="2024-03" db="EMBL/GenBank/DDBJ databases">
        <title>Mouse gut bacterial collection (mGBC) of GemPharmatech.</title>
        <authorList>
            <person name="He Y."/>
            <person name="Dong L."/>
            <person name="Wu D."/>
            <person name="Gao X."/>
            <person name="Lin Z."/>
        </authorList>
    </citation>
    <scope>NUCLEOTIDE SEQUENCE [LARGE SCALE GENOMIC DNA]</scope>
    <source>
        <strain evidence="1 2">32-10</strain>
    </source>
</reference>